<protein>
    <submittedName>
        <fullName evidence="5">Uncharacterized protein</fullName>
    </submittedName>
</protein>
<dbReference type="OrthoDB" id="10058962at2759"/>
<evidence type="ECO:0000256" key="1">
    <source>
        <dbReference type="ARBA" id="ARBA00007381"/>
    </source>
</evidence>
<dbReference type="InterPro" id="IPR013126">
    <property type="entry name" value="Hsp_70_fam"/>
</dbReference>
<dbReference type="EMBL" id="UYWW01008343">
    <property type="protein sequence ID" value="VDM15700.1"/>
    <property type="molecule type" value="Genomic_DNA"/>
</dbReference>
<name>A0A3P7DZQ4_WUCBA</name>
<proteinExistence type="inferred from homology"/>
<dbReference type="InterPro" id="IPR029047">
    <property type="entry name" value="HSP70_peptide-bd_sf"/>
</dbReference>
<sequence length="145" mass="16786">MNVSAQDKSTGKHNKITITNDKGRLSKDEIERMVQEAEKYKADDEAQKDRISAKNALESYAFNMKQTIEDEKLKDKISADDRKKIEDKCNEVIRWLDGNQTAEKDEFEHQQKEMEALCNPIITRMYQSAGGMHGGMWTHFTSRIQ</sequence>
<organism evidence="5 6">
    <name type="scientific">Wuchereria bancrofti</name>
    <dbReference type="NCBI Taxonomy" id="6293"/>
    <lineage>
        <taxon>Eukaryota</taxon>
        <taxon>Metazoa</taxon>
        <taxon>Ecdysozoa</taxon>
        <taxon>Nematoda</taxon>
        <taxon>Chromadorea</taxon>
        <taxon>Rhabditida</taxon>
        <taxon>Spirurina</taxon>
        <taxon>Spiruromorpha</taxon>
        <taxon>Filarioidea</taxon>
        <taxon>Onchocercidae</taxon>
        <taxon>Wuchereria</taxon>
    </lineage>
</organism>
<dbReference type="PANTHER" id="PTHR19375">
    <property type="entry name" value="HEAT SHOCK PROTEIN 70KDA"/>
    <property type="match status" value="1"/>
</dbReference>
<dbReference type="Pfam" id="PF00012">
    <property type="entry name" value="HSP70"/>
    <property type="match status" value="1"/>
</dbReference>
<dbReference type="SUPFAM" id="SSF100934">
    <property type="entry name" value="Heat shock protein 70kD (HSP70), C-terminal subdomain"/>
    <property type="match status" value="1"/>
</dbReference>
<accession>A0A3P7DZQ4</accession>
<dbReference type="Gene3D" id="1.20.1270.10">
    <property type="match status" value="1"/>
</dbReference>
<dbReference type="SUPFAM" id="SSF100920">
    <property type="entry name" value="Heat shock protein 70kD (HSP70), peptide-binding domain"/>
    <property type="match status" value="1"/>
</dbReference>
<dbReference type="AlphaFoldDB" id="A0A3P7DZQ4"/>
<evidence type="ECO:0000256" key="2">
    <source>
        <dbReference type="ARBA" id="ARBA00022741"/>
    </source>
</evidence>
<dbReference type="InterPro" id="IPR029048">
    <property type="entry name" value="HSP70_C_sf"/>
</dbReference>
<reference evidence="5 6" key="1">
    <citation type="submission" date="2018-11" db="EMBL/GenBank/DDBJ databases">
        <authorList>
            <consortium name="Pathogen Informatics"/>
        </authorList>
    </citation>
    <scope>NUCLEOTIDE SEQUENCE [LARGE SCALE GENOMIC DNA]</scope>
</reference>
<dbReference type="GO" id="GO:0005524">
    <property type="term" value="F:ATP binding"/>
    <property type="evidence" value="ECO:0007669"/>
    <property type="project" value="UniProtKB-KW"/>
</dbReference>
<evidence type="ECO:0000256" key="3">
    <source>
        <dbReference type="ARBA" id="ARBA00022840"/>
    </source>
</evidence>
<dbReference type="Gene3D" id="2.60.34.10">
    <property type="entry name" value="Substrate Binding Domain Of DNAk, Chain A, domain 1"/>
    <property type="match status" value="1"/>
</dbReference>
<evidence type="ECO:0000256" key="4">
    <source>
        <dbReference type="SAM" id="MobiDB-lite"/>
    </source>
</evidence>
<evidence type="ECO:0000313" key="6">
    <source>
        <dbReference type="Proteomes" id="UP000270924"/>
    </source>
</evidence>
<dbReference type="FunFam" id="1.20.1270.10:FF:000003">
    <property type="entry name" value="heat shock cognate 71 kDa protein-like"/>
    <property type="match status" value="1"/>
</dbReference>
<comment type="similarity">
    <text evidence="1">Belongs to the heat shock protein 70 family.</text>
</comment>
<feature type="region of interest" description="Disordered" evidence="4">
    <location>
        <begin position="1"/>
        <end position="23"/>
    </location>
</feature>
<keyword evidence="3" id="KW-0067">ATP-binding</keyword>
<dbReference type="FunFam" id="2.60.34.10:FF:000056">
    <property type="entry name" value="Protein CBG18239"/>
    <property type="match status" value="1"/>
</dbReference>
<dbReference type="InParanoid" id="A0A3P7DZQ4"/>
<dbReference type="Proteomes" id="UP000270924">
    <property type="component" value="Unassembled WGS sequence"/>
</dbReference>
<keyword evidence="2" id="KW-0547">Nucleotide-binding</keyword>
<evidence type="ECO:0000313" key="5">
    <source>
        <dbReference type="EMBL" id="VDM15700.1"/>
    </source>
</evidence>
<gene>
    <name evidence="5" type="ORF">WBA_LOCUS9044</name>
</gene>
<dbReference type="GO" id="GO:0140662">
    <property type="term" value="F:ATP-dependent protein folding chaperone"/>
    <property type="evidence" value="ECO:0007669"/>
    <property type="project" value="InterPro"/>
</dbReference>
<keyword evidence="6" id="KW-1185">Reference proteome</keyword>